<keyword evidence="1" id="KW-0812">Transmembrane</keyword>
<keyword evidence="1" id="KW-1133">Transmembrane helix</keyword>
<gene>
    <name evidence="2" type="ORF">SAMN05428971_1427</name>
</gene>
<protein>
    <submittedName>
        <fullName evidence="2">Uncharacterized protein</fullName>
    </submittedName>
</protein>
<dbReference type="AlphaFoldDB" id="A0A1I4Z0M8"/>
<sequence>MSLKCLRALTYIYDRNICRCFVIYLSTSLLQSSLLQVNQMMKKINFFITAVLVILPSLALAKSVSYFEGKKFKAEIEYGCEEGNLTCDKVSLKSRSLKDNSSISLKGEAINKNCPDVCDFEGYNFTNGKYDYSFYPSLKGESLWDYIITFKGKVIAQDAGVMK</sequence>
<name>A0A1I4Z0M8_9GAMM</name>
<organism evidence="2 3">
    <name type="scientific">Candidatus Pantoea varia</name>
    <dbReference type="NCBI Taxonomy" id="1881036"/>
    <lineage>
        <taxon>Bacteria</taxon>
        <taxon>Pseudomonadati</taxon>
        <taxon>Pseudomonadota</taxon>
        <taxon>Gammaproteobacteria</taxon>
        <taxon>Enterobacterales</taxon>
        <taxon>Erwiniaceae</taxon>
        <taxon>Pantoea</taxon>
    </lineage>
</organism>
<reference evidence="3" key="1">
    <citation type="submission" date="2016-10" db="EMBL/GenBank/DDBJ databases">
        <authorList>
            <person name="Varghese N."/>
            <person name="Submissions S."/>
        </authorList>
    </citation>
    <scope>NUCLEOTIDE SEQUENCE [LARGE SCALE GENOMIC DNA]</scope>
    <source>
        <strain evidence="3">OV426</strain>
    </source>
</reference>
<dbReference type="EMBL" id="FOVG01000001">
    <property type="protein sequence ID" value="SFN43778.1"/>
    <property type="molecule type" value="Genomic_DNA"/>
</dbReference>
<keyword evidence="1" id="KW-0472">Membrane</keyword>
<keyword evidence="3" id="KW-1185">Reference proteome</keyword>
<evidence type="ECO:0000313" key="3">
    <source>
        <dbReference type="Proteomes" id="UP000198968"/>
    </source>
</evidence>
<evidence type="ECO:0000313" key="2">
    <source>
        <dbReference type="EMBL" id="SFN43778.1"/>
    </source>
</evidence>
<evidence type="ECO:0000256" key="1">
    <source>
        <dbReference type="SAM" id="Phobius"/>
    </source>
</evidence>
<proteinExistence type="predicted"/>
<dbReference type="Proteomes" id="UP000198968">
    <property type="component" value="Unassembled WGS sequence"/>
</dbReference>
<feature type="transmembrane region" description="Helical" evidence="1">
    <location>
        <begin position="21"/>
        <end position="38"/>
    </location>
</feature>
<feature type="transmembrane region" description="Helical" evidence="1">
    <location>
        <begin position="44"/>
        <end position="61"/>
    </location>
</feature>
<accession>A0A1I4Z0M8</accession>